<dbReference type="GeneID" id="27343204"/>
<evidence type="ECO:0008006" key="4">
    <source>
        <dbReference type="Google" id="ProtNLM"/>
    </source>
</evidence>
<accession>A0A0D2D9U3</accession>
<dbReference type="VEuPathDB" id="FungiDB:PV07_04010"/>
<evidence type="ECO:0000256" key="1">
    <source>
        <dbReference type="SAM" id="MobiDB-lite"/>
    </source>
</evidence>
<keyword evidence="3" id="KW-1185">Reference proteome</keyword>
<dbReference type="OrthoDB" id="5345494at2759"/>
<feature type="region of interest" description="Disordered" evidence="1">
    <location>
        <begin position="426"/>
        <end position="460"/>
    </location>
</feature>
<dbReference type="STRING" id="569365.A0A0D2D9U3"/>
<gene>
    <name evidence="2" type="ORF">PV07_04010</name>
</gene>
<dbReference type="Proteomes" id="UP000054466">
    <property type="component" value="Unassembled WGS sequence"/>
</dbReference>
<evidence type="ECO:0000313" key="3">
    <source>
        <dbReference type="Proteomes" id="UP000054466"/>
    </source>
</evidence>
<dbReference type="EMBL" id="KN847041">
    <property type="protein sequence ID" value="KIW32464.1"/>
    <property type="molecule type" value="Genomic_DNA"/>
</dbReference>
<sequence length="525" mass="59066">MPSIEVPAMSIESQALSDNLPPSLLDVLSNSIVLDNTLPYLPLSTIFALARTCRSLRDLFLRTASVFRYVDLSKCRGAYVPPNLLTRIDSGGHSWRAERMDENLTEDEFYAGPLRFVLARLGKMKVLQNVQTLVLDDLASVTVDLINDIVTRNEYNVRLLSIRRCLNINQYKLQQLLCHLCRPSRPEGTPRLQGLYIFTPPPSVSQVHDVDFSHAFHYNFDTMGGVEFESSRFQGQSSTNEAARPRSSGRWYANSGFVIAQGRAARTSWEETLQTCQGVISFDAVLCTHMHADMAPVLHPASRDYLTENKPGIPPLASVALGPAGCSSCGRSPHGAPVWGESDLREFPLLWPPPHSGKLVDAVRPPLRFAEDGRVLPQRLIVSCTWCLANRHCDSCHQWWCADCYNPERMKRSEYLAKLERAAGIRRTSEADRGADQTANGASSTSDPLKRHQRHEHPVQLRPGQAAVTRDCWDCGRQCENCTRRWARTCKRCKASYCYIHRTGCDESICDWCMHRGGRRTGELY</sequence>
<name>A0A0D2D9U3_9EURO</name>
<feature type="compositionally biased region" description="Polar residues" evidence="1">
    <location>
        <begin position="437"/>
        <end position="447"/>
    </location>
</feature>
<dbReference type="AlphaFoldDB" id="A0A0D2D9U3"/>
<feature type="compositionally biased region" description="Basic and acidic residues" evidence="1">
    <location>
        <begin position="426"/>
        <end position="435"/>
    </location>
</feature>
<proteinExistence type="predicted"/>
<dbReference type="RefSeq" id="XP_016252680.1">
    <property type="nucleotide sequence ID" value="XM_016390778.1"/>
</dbReference>
<reference evidence="2 3" key="1">
    <citation type="submission" date="2015-01" db="EMBL/GenBank/DDBJ databases">
        <title>The Genome Sequence of Cladophialophora immunda CBS83496.</title>
        <authorList>
            <consortium name="The Broad Institute Genomics Platform"/>
            <person name="Cuomo C."/>
            <person name="de Hoog S."/>
            <person name="Gorbushina A."/>
            <person name="Stielow B."/>
            <person name="Teixiera M."/>
            <person name="Abouelleil A."/>
            <person name="Chapman S.B."/>
            <person name="Priest M."/>
            <person name="Young S.K."/>
            <person name="Wortman J."/>
            <person name="Nusbaum C."/>
            <person name="Birren B."/>
        </authorList>
    </citation>
    <scope>NUCLEOTIDE SEQUENCE [LARGE SCALE GENOMIC DNA]</scope>
    <source>
        <strain evidence="2 3">CBS 83496</strain>
    </source>
</reference>
<evidence type="ECO:0000313" key="2">
    <source>
        <dbReference type="EMBL" id="KIW32464.1"/>
    </source>
</evidence>
<organism evidence="2 3">
    <name type="scientific">Cladophialophora immunda</name>
    <dbReference type="NCBI Taxonomy" id="569365"/>
    <lineage>
        <taxon>Eukaryota</taxon>
        <taxon>Fungi</taxon>
        <taxon>Dikarya</taxon>
        <taxon>Ascomycota</taxon>
        <taxon>Pezizomycotina</taxon>
        <taxon>Eurotiomycetes</taxon>
        <taxon>Chaetothyriomycetidae</taxon>
        <taxon>Chaetothyriales</taxon>
        <taxon>Herpotrichiellaceae</taxon>
        <taxon>Cladophialophora</taxon>
    </lineage>
</organism>
<protein>
    <recommendedName>
        <fullName evidence="4">F-box domain-containing protein</fullName>
    </recommendedName>
</protein>